<gene>
    <name evidence="2" type="ORF">DFA_03167</name>
</gene>
<dbReference type="EMBL" id="GL883006">
    <property type="protein sequence ID" value="EGG24922.1"/>
    <property type="molecule type" value="Genomic_DNA"/>
</dbReference>
<accession>F4PGT8</accession>
<dbReference type="KEGG" id="dfa:DFA_03167"/>
<dbReference type="RefSeq" id="XP_004362773.1">
    <property type="nucleotide sequence ID" value="XM_004362716.1"/>
</dbReference>
<evidence type="ECO:0000256" key="1">
    <source>
        <dbReference type="SAM" id="Phobius"/>
    </source>
</evidence>
<keyword evidence="3" id="KW-1185">Reference proteome</keyword>
<keyword evidence="1" id="KW-0812">Transmembrane</keyword>
<keyword evidence="1" id="KW-1133">Transmembrane helix</keyword>
<dbReference type="GeneID" id="14877051"/>
<dbReference type="Proteomes" id="UP000007797">
    <property type="component" value="Unassembled WGS sequence"/>
</dbReference>
<reference evidence="3" key="1">
    <citation type="journal article" date="2011" name="Genome Res.">
        <title>Phylogeny-wide analysis of social amoeba genomes highlights ancient origins for complex intercellular communication.</title>
        <authorList>
            <person name="Heidel A.J."/>
            <person name="Lawal H.M."/>
            <person name="Felder M."/>
            <person name="Schilde C."/>
            <person name="Helps N.R."/>
            <person name="Tunggal B."/>
            <person name="Rivero F."/>
            <person name="John U."/>
            <person name="Schleicher M."/>
            <person name="Eichinger L."/>
            <person name="Platzer M."/>
            <person name="Noegel A.A."/>
            <person name="Schaap P."/>
            <person name="Gloeckner G."/>
        </authorList>
    </citation>
    <scope>NUCLEOTIDE SEQUENCE [LARGE SCALE GENOMIC DNA]</scope>
    <source>
        <strain evidence="3">SH3</strain>
    </source>
</reference>
<keyword evidence="1" id="KW-0472">Membrane</keyword>
<sequence length="443" mass="49560">MNGACIHTTGLANKEMDLEIGLKKYDFVKENKLISRGAKALGDAGVPYANTTSHSTIDIPSIGTKKVAQVVLTEIDQTINGHKTFSDSLKVDKSIESNEMKTNTITPQSGVGITINGTTTVNNLEINGKVSMQLLDIANIECESLATNKITGETINIAPIKSLFINSPSLETNQLSFVNPIPGYIPTPLDFYEYYTHWIQFKYNYLLEAYTTNQLDSMSQLFNSNTPTPVHSWVRIFKYHQTRSSTIKIIDWIWSSPINTLEVIFHSRSDSVEYDDCGRMKIGNDVSPGDQIIWTRVQVGRTLLNCKIASRMIIDNSIIMPSKVTILPDDPLSQQTDKQGFNLLTTFHIPRFSHSVELDPVFNAVILDDDSALPYECIETTDSLPKVIVSVLLSIFLLSITIVAIIVWKVEPPTNRPYREAVEMDPIPNTDQENADQQQQQNN</sequence>
<dbReference type="AlphaFoldDB" id="F4PGT8"/>
<evidence type="ECO:0000313" key="2">
    <source>
        <dbReference type="EMBL" id="EGG24922.1"/>
    </source>
</evidence>
<protein>
    <submittedName>
        <fullName evidence="2">Uncharacterized protein</fullName>
    </submittedName>
</protein>
<feature type="transmembrane region" description="Helical" evidence="1">
    <location>
        <begin position="387"/>
        <end position="408"/>
    </location>
</feature>
<proteinExistence type="predicted"/>
<evidence type="ECO:0000313" key="3">
    <source>
        <dbReference type="Proteomes" id="UP000007797"/>
    </source>
</evidence>
<name>F4PGT8_CACFS</name>
<organism evidence="2 3">
    <name type="scientific">Cavenderia fasciculata</name>
    <name type="common">Slime mold</name>
    <name type="synonym">Dictyostelium fasciculatum</name>
    <dbReference type="NCBI Taxonomy" id="261658"/>
    <lineage>
        <taxon>Eukaryota</taxon>
        <taxon>Amoebozoa</taxon>
        <taxon>Evosea</taxon>
        <taxon>Eumycetozoa</taxon>
        <taxon>Dictyostelia</taxon>
        <taxon>Acytosteliales</taxon>
        <taxon>Cavenderiaceae</taxon>
        <taxon>Cavenderia</taxon>
    </lineage>
</organism>